<evidence type="ECO:0000256" key="4">
    <source>
        <dbReference type="ARBA" id="ARBA00022679"/>
    </source>
</evidence>
<evidence type="ECO:0000313" key="9">
    <source>
        <dbReference type="EMBL" id="VFP85971.1"/>
    </source>
</evidence>
<evidence type="ECO:0000313" key="10">
    <source>
        <dbReference type="Proteomes" id="UP000294343"/>
    </source>
</evidence>
<dbReference type="InterPro" id="IPR003382">
    <property type="entry name" value="Flavoprotein"/>
</dbReference>
<comment type="similarity">
    <text evidence="6 7">Belongs to the UbiX/PAD1 family.</text>
</comment>
<dbReference type="HAMAP" id="MF_01984">
    <property type="entry name" value="ubiX_pad"/>
    <property type="match status" value="1"/>
</dbReference>
<evidence type="ECO:0000256" key="3">
    <source>
        <dbReference type="ARBA" id="ARBA00022643"/>
    </source>
</evidence>
<comment type="function">
    <text evidence="7">Flavin prenyltransferase that catalyzes the synthesis of the prenylated FMN cofactor (prenyl-FMN) for 4-hydroxy-3-polyprenylbenzoic acid decarboxylase UbiD. The prenyltransferase is metal-independent and links a dimethylallyl moiety from dimethylallyl monophosphate (DMAP) to the flavin N5 and C6 atoms of FMN.</text>
</comment>
<accession>A0A451DH42</accession>
<dbReference type="NCBIfam" id="NF004685">
    <property type="entry name" value="PRK06029.1"/>
    <property type="match status" value="1"/>
</dbReference>
<evidence type="ECO:0000256" key="7">
    <source>
        <dbReference type="HAMAP-Rule" id="MF_01984"/>
    </source>
</evidence>
<keyword evidence="1 7" id="KW-0637">Prenyltransferase</keyword>
<evidence type="ECO:0000256" key="5">
    <source>
        <dbReference type="ARBA" id="ARBA00050612"/>
    </source>
</evidence>
<dbReference type="Proteomes" id="UP000294343">
    <property type="component" value="Chromosome"/>
</dbReference>
<feature type="binding site" evidence="7">
    <location>
        <begin position="10"/>
        <end position="12"/>
    </location>
    <ligand>
        <name>FMN</name>
        <dbReference type="ChEBI" id="CHEBI:58210"/>
    </ligand>
</feature>
<proteinExistence type="inferred from homology"/>
<dbReference type="NCBIfam" id="TIGR00421">
    <property type="entry name" value="ubiX_pad"/>
    <property type="match status" value="1"/>
</dbReference>
<sequence>MKRLILGISGASGVIYGVRVLQVLQKVHDIETHIIITKAASKTLLLESDYSVQDIYKMADVVHDVSDITASISSGSFKTMGMIVLPCSIKTLSGIVYSSQDGLLIRAADVVLKEKRRLVLGVRETPLHLGHLRMMTVAAEMGAIIMPPVPAFYHRPNNLMHIINQTVNRILDQFDIQLENDLFMRWK</sequence>
<feature type="binding site" evidence="7">
    <location>
        <position position="123"/>
    </location>
    <ligand>
        <name>FMN</name>
        <dbReference type="ChEBI" id="CHEBI:58210"/>
    </ligand>
</feature>
<dbReference type="InterPro" id="IPR036551">
    <property type="entry name" value="Flavin_trans-like"/>
</dbReference>
<feature type="binding site" evidence="7">
    <location>
        <position position="169"/>
    </location>
    <ligand>
        <name>dimethylallyl phosphate</name>
        <dbReference type="ChEBI" id="CHEBI:88052"/>
    </ligand>
</feature>
<dbReference type="InterPro" id="IPR004507">
    <property type="entry name" value="UbiX-like"/>
</dbReference>
<keyword evidence="3 7" id="KW-0288">FMN</keyword>
<dbReference type="Pfam" id="PF02441">
    <property type="entry name" value="Flavoprotein"/>
    <property type="match status" value="1"/>
</dbReference>
<evidence type="ECO:0000256" key="1">
    <source>
        <dbReference type="ARBA" id="ARBA00022602"/>
    </source>
</evidence>
<organism evidence="9 10">
    <name type="scientific">Candidatus Erwinia haradaeae</name>
    <dbReference type="NCBI Taxonomy" id="1922217"/>
    <lineage>
        <taxon>Bacteria</taxon>
        <taxon>Pseudomonadati</taxon>
        <taxon>Pseudomonadota</taxon>
        <taxon>Gammaproteobacteria</taxon>
        <taxon>Enterobacterales</taxon>
        <taxon>Erwiniaceae</taxon>
        <taxon>Erwinia</taxon>
    </lineage>
</organism>
<dbReference type="Gene3D" id="3.40.50.1950">
    <property type="entry name" value="Flavin prenyltransferase-like"/>
    <property type="match status" value="1"/>
</dbReference>
<reference evidence="9 10" key="1">
    <citation type="submission" date="2019-02" db="EMBL/GenBank/DDBJ databases">
        <authorList>
            <person name="Manzano-Marin A."/>
            <person name="Manzano-Marin A."/>
        </authorList>
    </citation>
    <scope>NUCLEOTIDE SEQUENCE [LARGE SCALE GENOMIC DNA]</scope>
    <source>
        <strain evidence="9 10">ErCipseudotsugae</strain>
    </source>
</reference>
<dbReference type="RefSeq" id="WP_157989052.1">
    <property type="nucleotide sequence ID" value="NZ_LR217730.1"/>
</dbReference>
<comment type="caution">
    <text evidence="7">Lacks conserved residue(s) required for the propagation of feature annotation.</text>
</comment>
<comment type="catalytic activity">
    <reaction evidence="5 7">
        <text>dimethylallyl phosphate + FMNH2 = prenylated FMNH2 + phosphate</text>
        <dbReference type="Rhea" id="RHEA:37743"/>
        <dbReference type="ChEBI" id="CHEBI:43474"/>
        <dbReference type="ChEBI" id="CHEBI:57618"/>
        <dbReference type="ChEBI" id="CHEBI:87467"/>
        <dbReference type="ChEBI" id="CHEBI:88052"/>
        <dbReference type="EC" id="2.5.1.129"/>
    </reaction>
</comment>
<dbReference type="GO" id="GO:0106141">
    <property type="term" value="F:flavin prenyltransferase activity"/>
    <property type="evidence" value="ECO:0007669"/>
    <property type="project" value="UniProtKB-EC"/>
</dbReference>
<evidence type="ECO:0000256" key="2">
    <source>
        <dbReference type="ARBA" id="ARBA00022630"/>
    </source>
</evidence>
<dbReference type="OrthoDB" id="9781577at2"/>
<name>A0A451DH42_9GAMM</name>
<keyword evidence="4 7" id="KW-0808">Transferase</keyword>
<dbReference type="AlphaFoldDB" id="A0A451DH42"/>
<dbReference type="PANTHER" id="PTHR43374">
    <property type="entry name" value="FLAVIN PRENYLTRANSFERASE"/>
    <property type="match status" value="1"/>
</dbReference>
<dbReference type="PANTHER" id="PTHR43374:SF1">
    <property type="entry name" value="FLAVIN PRENYLTRANSFERASE PAD1, MITOCHONDRIAL"/>
    <property type="match status" value="1"/>
</dbReference>
<evidence type="ECO:0000256" key="6">
    <source>
        <dbReference type="ARBA" id="ARBA00060793"/>
    </source>
</evidence>
<gene>
    <name evidence="7 9" type="primary">ubiX</name>
    <name evidence="9" type="ORF">ERCIPSPA2889_236</name>
</gene>
<feature type="binding site" evidence="7">
    <location>
        <begin position="88"/>
        <end position="91"/>
    </location>
    <ligand>
        <name>FMN</name>
        <dbReference type="ChEBI" id="CHEBI:58210"/>
    </ligand>
</feature>
<dbReference type="SUPFAM" id="SSF52507">
    <property type="entry name" value="Homo-oligomeric flavin-containing Cys decarboxylases, HFCD"/>
    <property type="match status" value="1"/>
</dbReference>
<feature type="domain" description="Flavoprotein" evidence="8">
    <location>
        <begin position="2"/>
        <end position="173"/>
    </location>
</feature>
<dbReference type="EC" id="2.5.1.129" evidence="7"/>
<dbReference type="FunFam" id="3.40.50.1950:FF:000001">
    <property type="entry name" value="Flavin prenyltransferase UbiX"/>
    <property type="match status" value="1"/>
</dbReference>
<evidence type="ECO:0000259" key="8">
    <source>
        <dbReference type="Pfam" id="PF02441"/>
    </source>
</evidence>
<dbReference type="EMBL" id="LR217730">
    <property type="protein sequence ID" value="VFP85971.1"/>
    <property type="molecule type" value="Genomic_DNA"/>
</dbReference>
<dbReference type="GO" id="GO:0016831">
    <property type="term" value="F:carboxy-lyase activity"/>
    <property type="evidence" value="ECO:0007669"/>
    <property type="project" value="TreeGrafter"/>
</dbReference>
<protein>
    <recommendedName>
        <fullName evidence="7">Flavin prenyltransferase UbiX</fullName>
        <ecNumber evidence="7">2.5.1.129</ecNumber>
    </recommendedName>
</protein>
<feature type="binding site" evidence="7">
    <location>
        <position position="37"/>
    </location>
    <ligand>
        <name>FMN</name>
        <dbReference type="ChEBI" id="CHEBI:58210"/>
    </ligand>
</feature>
<feature type="binding site" evidence="7">
    <location>
        <position position="153"/>
    </location>
    <ligand>
        <name>dimethylallyl phosphate</name>
        <dbReference type="ChEBI" id="CHEBI:88052"/>
    </ligand>
</feature>
<keyword evidence="2 7" id="KW-0285">Flavoprotein</keyword>